<dbReference type="AlphaFoldDB" id="A0A6E8W939"/>
<proteinExistence type="predicted"/>
<keyword evidence="2" id="KW-1185">Reference proteome</keyword>
<name>A0A6E8W939_ANOCL</name>
<dbReference type="EnsemblMetazoa" id="ACON012776-RA">
    <property type="protein sequence ID" value="ACON012776-PA"/>
    <property type="gene ID" value="ACON012776"/>
</dbReference>
<organism evidence="1 2">
    <name type="scientific">Anopheles coluzzii</name>
    <name type="common">African malaria mosquito</name>
    <dbReference type="NCBI Taxonomy" id="1518534"/>
    <lineage>
        <taxon>Eukaryota</taxon>
        <taxon>Metazoa</taxon>
        <taxon>Ecdysozoa</taxon>
        <taxon>Arthropoda</taxon>
        <taxon>Hexapoda</taxon>
        <taxon>Insecta</taxon>
        <taxon>Pterygota</taxon>
        <taxon>Neoptera</taxon>
        <taxon>Endopterygota</taxon>
        <taxon>Diptera</taxon>
        <taxon>Nematocera</taxon>
        <taxon>Culicoidea</taxon>
        <taxon>Culicidae</taxon>
        <taxon>Anophelinae</taxon>
        <taxon>Anopheles</taxon>
    </lineage>
</organism>
<reference evidence="1" key="2">
    <citation type="submission" date="2020-05" db="UniProtKB">
        <authorList>
            <consortium name="EnsemblMetazoa"/>
        </authorList>
    </citation>
    <scope>IDENTIFICATION</scope>
    <source>
        <strain evidence="1">Ngousso</strain>
    </source>
</reference>
<accession>A0A6E8W939</accession>
<evidence type="ECO:0000313" key="1">
    <source>
        <dbReference type="EnsemblMetazoa" id="ACON012776-PA"/>
    </source>
</evidence>
<protein>
    <submittedName>
        <fullName evidence="1">Uncharacterized protein</fullName>
    </submittedName>
</protein>
<dbReference type="VEuPathDB" id="VectorBase:ACON012776"/>
<reference key="1">
    <citation type="journal article" date="2019" name="Genes (Basel)">
        <title>A High-Quality De novo Genome Assembly from a Single Mosquito Using PacBio Sequencing.</title>
        <authorList>
            <person name="Kingan S.B."/>
            <person name="Heaton H."/>
            <person name="Cudini J."/>
            <person name="Lambert C.C."/>
            <person name="Baybayan P."/>
            <person name="Galvin B.D."/>
            <person name="Durbin R."/>
            <person name="Korlach J."/>
            <person name="Lawniczak M.K.N."/>
        </authorList>
    </citation>
    <scope>NUCLEOTIDE SEQUENCE [LARGE SCALE GENOMIC DNA]</scope>
    <source>
        <strain>Mali-NIH</strain>
    </source>
</reference>
<evidence type="ECO:0000313" key="2">
    <source>
        <dbReference type="Proteomes" id="UP001105220"/>
    </source>
</evidence>
<sequence>MFVAHFIIWKVVPPRLDRIYRTQFDEIE</sequence>
<dbReference type="Proteomes" id="UP001105220">
    <property type="component" value="Unplaced"/>
</dbReference>